<accession>A0AAN7UQC3</accession>
<evidence type="ECO:0000313" key="3">
    <source>
        <dbReference type="Proteomes" id="UP001305414"/>
    </source>
</evidence>
<keyword evidence="1" id="KW-0812">Transmembrane</keyword>
<sequence>MNFLILVDTWHVRANGLFWVMALISGGYARVVVVVVVVFAVRQLENVRLWPVFFPDLRAGLDGRSGELGECDRGCEVLGC</sequence>
<keyword evidence="3" id="KW-1185">Reference proteome</keyword>
<dbReference type="AlphaFoldDB" id="A0AAN7UQC3"/>
<proteinExistence type="predicted"/>
<comment type="caution">
    <text evidence="2">The sequence shown here is derived from an EMBL/GenBank/DDBJ whole genome shotgun (WGS) entry which is preliminary data.</text>
</comment>
<reference evidence="2 3" key="1">
    <citation type="submission" date="2023-10" db="EMBL/GenBank/DDBJ databases">
        <title>Draft genome sequence of Xylaria bambusicola isolate GMP-LS, the root and basal stem rot pathogen of sugarcane in Indonesia.</title>
        <authorList>
            <person name="Selvaraj P."/>
            <person name="Muralishankar V."/>
            <person name="Muruganantham S."/>
            <person name="Sp S."/>
            <person name="Haryani S."/>
            <person name="Lau K.J.X."/>
            <person name="Naqvi N.I."/>
        </authorList>
    </citation>
    <scope>NUCLEOTIDE SEQUENCE [LARGE SCALE GENOMIC DNA]</scope>
    <source>
        <strain evidence="2">GMP-LS</strain>
    </source>
</reference>
<protein>
    <submittedName>
        <fullName evidence="2">Uncharacterized protein</fullName>
    </submittedName>
</protein>
<dbReference type="EMBL" id="JAWHQM010000090">
    <property type="protein sequence ID" value="KAK5637080.1"/>
    <property type="molecule type" value="Genomic_DNA"/>
</dbReference>
<name>A0AAN7UQC3_9PEZI</name>
<evidence type="ECO:0000313" key="2">
    <source>
        <dbReference type="EMBL" id="KAK5637080.1"/>
    </source>
</evidence>
<gene>
    <name evidence="2" type="ORF">RRF57_012792</name>
</gene>
<keyword evidence="1" id="KW-1133">Transmembrane helix</keyword>
<feature type="transmembrane region" description="Helical" evidence="1">
    <location>
        <begin position="16"/>
        <end position="41"/>
    </location>
</feature>
<organism evidence="2 3">
    <name type="scientific">Xylaria bambusicola</name>
    <dbReference type="NCBI Taxonomy" id="326684"/>
    <lineage>
        <taxon>Eukaryota</taxon>
        <taxon>Fungi</taxon>
        <taxon>Dikarya</taxon>
        <taxon>Ascomycota</taxon>
        <taxon>Pezizomycotina</taxon>
        <taxon>Sordariomycetes</taxon>
        <taxon>Xylariomycetidae</taxon>
        <taxon>Xylariales</taxon>
        <taxon>Xylariaceae</taxon>
        <taxon>Xylaria</taxon>
    </lineage>
</organism>
<keyword evidence="1" id="KW-0472">Membrane</keyword>
<evidence type="ECO:0000256" key="1">
    <source>
        <dbReference type="SAM" id="Phobius"/>
    </source>
</evidence>
<dbReference type="Proteomes" id="UP001305414">
    <property type="component" value="Unassembled WGS sequence"/>
</dbReference>